<keyword evidence="1" id="KW-0472">Membrane</keyword>
<keyword evidence="1" id="KW-0812">Transmembrane</keyword>
<evidence type="ECO:0000259" key="2">
    <source>
        <dbReference type="Pfam" id="PF23892"/>
    </source>
</evidence>
<dbReference type="PANTHER" id="PTHR47870">
    <property type="entry name" value="CYTOCHROME C-TYPE BIOGENESIS PROTEIN CCMH"/>
    <property type="match status" value="1"/>
</dbReference>
<feature type="transmembrane region" description="Helical" evidence="1">
    <location>
        <begin position="6"/>
        <end position="26"/>
    </location>
</feature>
<dbReference type="RefSeq" id="WP_279241481.1">
    <property type="nucleotide sequence ID" value="NZ_CP036501.1"/>
</dbReference>
<dbReference type="EMBL" id="CP036501">
    <property type="protein sequence ID" value="UZP75012.1"/>
    <property type="molecule type" value="Genomic_DNA"/>
</dbReference>
<accession>A0ABY6Q6V6</accession>
<dbReference type="InterPro" id="IPR011990">
    <property type="entry name" value="TPR-like_helical_dom_sf"/>
</dbReference>
<dbReference type="InterPro" id="IPR056412">
    <property type="entry name" value="Ig_CycH"/>
</dbReference>
<organism evidence="3 4">
    <name type="scientific">Candidatus Paraluminiphilus aquimaris</name>
    <dbReference type="NCBI Taxonomy" id="2518994"/>
    <lineage>
        <taxon>Bacteria</taxon>
        <taxon>Pseudomonadati</taxon>
        <taxon>Pseudomonadota</taxon>
        <taxon>Gammaproteobacteria</taxon>
        <taxon>Cellvibrionales</taxon>
        <taxon>Halieaceae</taxon>
        <taxon>Candidatus Paraluminiphilus</taxon>
    </lineage>
</organism>
<evidence type="ECO:0000256" key="1">
    <source>
        <dbReference type="SAM" id="Phobius"/>
    </source>
</evidence>
<dbReference type="Proteomes" id="UP001317963">
    <property type="component" value="Chromosome"/>
</dbReference>
<reference evidence="3 4" key="1">
    <citation type="submission" date="2019-02" db="EMBL/GenBank/DDBJ databases">
        <title>Halieaceae_genomes.</title>
        <authorList>
            <person name="Li S.-H."/>
        </authorList>
    </citation>
    <scope>NUCLEOTIDE SEQUENCE [LARGE SCALE GENOMIC DNA]</scope>
    <source>
        <strain evidence="3 4">JH123</strain>
    </source>
</reference>
<protein>
    <recommendedName>
        <fullName evidence="2">Cytochrome c-type biogenesis protein H Ig-like domain-containing protein</fullName>
    </recommendedName>
</protein>
<evidence type="ECO:0000313" key="4">
    <source>
        <dbReference type="Proteomes" id="UP001317963"/>
    </source>
</evidence>
<sequence>MTELWPIVVALCALAVVFVVGLPMIWRRQIEGETVEDWLAVRREEITDETLLSDAQLRVWDDKEADNKVDDAGPLVTRAVSRPGYQVALAGAIVLATLVLYDRLGAYEDVQITRAIASLSEATPNDVTALIERIEARSAARPTNLDYQSLLGEYYVATGNAAGALERFELILAEAPNAPDVLGRAAQAEFVAQGQVLTERARARAEQALAGNPRQKSALATLAMGSFGAEQYQEAIGYMRVLRDLEVPGSEGHQLMLNAIVEAQARLNEETPNQAPVSVTETPALTASVTLLVRLPEALEAAAVTGKTVFIIARPAGSTARMPTAVARVIAADWPLRATLTDENSMAGQKLSALALVDLEVQVSDNGQPGLDNARFTGELRGVSVRGKDISEIVLRANAQ</sequence>
<dbReference type="Gene3D" id="1.25.40.10">
    <property type="entry name" value="Tetratricopeptide repeat domain"/>
    <property type="match status" value="1"/>
</dbReference>
<gene>
    <name evidence="3" type="ORF">E0F26_09815</name>
</gene>
<dbReference type="Pfam" id="PF23892">
    <property type="entry name" value="Ig_CycH"/>
    <property type="match status" value="1"/>
</dbReference>
<evidence type="ECO:0000313" key="3">
    <source>
        <dbReference type="EMBL" id="UZP75012.1"/>
    </source>
</evidence>
<keyword evidence="1" id="KW-1133">Transmembrane helix</keyword>
<name>A0ABY6Q6V6_9GAMM</name>
<feature type="domain" description="Cytochrome c-type biogenesis protein H Ig-like" evidence="2">
    <location>
        <begin position="290"/>
        <end position="394"/>
    </location>
</feature>
<keyword evidence="4" id="KW-1185">Reference proteome</keyword>
<dbReference type="InterPro" id="IPR051263">
    <property type="entry name" value="C-type_cytochrome_biogenesis"/>
</dbReference>
<dbReference type="PANTHER" id="PTHR47870:SF4">
    <property type="entry name" value="CYTOCHROME C-TYPE BIOGENESIS PROTEIN CYCH"/>
    <property type="match status" value="1"/>
</dbReference>
<dbReference type="SUPFAM" id="SSF48452">
    <property type="entry name" value="TPR-like"/>
    <property type="match status" value="1"/>
</dbReference>
<proteinExistence type="predicted"/>